<gene>
    <name evidence="4" type="primary">cobT</name>
    <name evidence="4" type="ORF">F0357_10350</name>
</gene>
<dbReference type="InterPro" id="IPR051928">
    <property type="entry name" value="NorD/CobT"/>
</dbReference>
<feature type="compositionally biased region" description="Acidic residues" evidence="2">
    <location>
        <begin position="213"/>
        <end position="228"/>
    </location>
</feature>
<dbReference type="PANTHER" id="PTHR41248">
    <property type="entry name" value="NORD PROTEIN"/>
    <property type="match status" value="1"/>
</dbReference>
<organism evidence="4 5">
    <name type="scientific">Segnochrobactrum spirostomi</name>
    <dbReference type="NCBI Taxonomy" id="2608987"/>
    <lineage>
        <taxon>Bacteria</taxon>
        <taxon>Pseudomonadati</taxon>
        <taxon>Pseudomonadota</taxon>
        <taxon>Alphaproteobacteria</taxon>
        <taxon>Hyphomicrobiales</taxon>
        <taxon>Segnochrobactraceae</taxon>
        <taxon>Segnochrobactrum</taxon>
    </lineage>
</organism>
<dbReference type="AlphaFoldDB" id="A0A6A7Y4L7"/>
<dbReference type="GO" id="GO:0051116">
    <property type="term" value="F:cobaltochelatase activity"/>
    <property type="evidence" value="ECO:0007669"/>
    <property type="project" value="UniProtKB-UniRule"/>
</dbReference>
<name>A0A6A7Y4L7_9HYPH</name>
<dbReference type="EMBL" id="VWNA01000001">
    <property type="protein sequence ID" value="MQT13041.1"/>
    <property type="molecule type" value="Genomic_DNA"/>
</dbReference>
<dbReference type="GO" id="GO:0009236">
    <property type="term" value="P:cobalamin biosynthetic process"/>
    <property type="evidence" value="ECO:0007669"/>
    <property type="project" value="UniProtKB-UniRule"/>
</dbReference>
<dbReference type="SUPFAM" id="SSF53300">
    <property type="entry name" value="vWA-like"/>
    <property type="match status" value="1"/>
</dbReference>
<dbReference type="PANTHER" id="PTHR41248:SF1">
    <property type="entry name" value="NORD PROTEIN"/>
    <property type="match status" value="1"/>
</dbReference>
<dbReference type="InterPro" id="IPR036465">
    <property type="entry name" value="vWFA_dom_sf"/>
</dbReference>
<evidence type="ECO:0000259" key="3">
    <source>
        <dbReference type="PROSITE" id="PS50234"/>
    </source>
</evidence>
<evidence type="ECO:0000313" key="4">
    <source>
        <dbReference type="EMBL" id="MQT13041.1"/>
    </source>
</evidence>
<protein>
    <recommendedName>
        <fullName evidence="1">Cobaltochelatase subunit CobT</fullName>
        <ecNumber evidence="1">6.6.1.2</ecNumber>
    </recommendedName>
</protein>
<keyword evidence="5" id="KW-1185">Reference proteome</keyword>
<dbReference type="Pfam" id="PF06213">
    <property type="entry name" value="CobT"/>
    <property type="match status" value="1"/>
</dbReference>
<dbReference type="EC" id="6.6.1.2" evidence="1"/>
<evidence type="ECO:0000313" key="5">
    <source>
        <dbReference type="Proteomes" id="UP000332515"/>
    </source>
</evidence>
<dbReference type="Pfam" id="PF11775">
    <property type="entry name" value="CobT_C"/>
    <property type="match status" value="1"/>
</dbReference>
<dbReference type="NCBIfam" id="TIGR01651">
    <property type="entry name" value="CobT"/>
    <property type="match status" value="1"/>
</dbReference>
<sequence length="629" mass="69555">MTSRATKEQTPTEPLKRAITGAMRAIASDGELEVTFASDKPGLAGHAARLPEPPRRATRQDIAIIRGLGDAMALRLACHDVKVHRTLSPEGREARAVFDAVEQARCEAIGARRMAGVAANLTAMLKDRYHRGNYEDVSDKADAPLEEALALLVRERLTGAAPPPSAQKIVDVWRPWIEDKAGSDLDRLTQSIDDQRAFANAVRELLTALDMGEDFGEEEQESGEDSDESDRSETNSEDTTAETGETESSEQETAEDAESGSVDEEAGESEAAESMERDLADDDGAEATDAGETPRNDFPFSNRRPEIDYKVYTTKFDEVVRAEDLCDSAELERLRGFLDKQIAHLQGVVARLANRLQRRLMAQQNRSWEFDQEEGWLDTARLTRVVIDPMQPLAFKRERDTDFRDTVVTLLLDNSGSMRGRPITVAATCADILARTLERCGVKVEILGFTTRAWKGGQSREAWLQSGKPAAPGRLNDLRHIIYKAADAPWRRARRNLGLMMREGLLKENIDGEALAWAHARLLARPEARRILMMISDGAPVDDSTLSVNAGNYLEKHLRAVIEEIETRSPVELIAIGIGHDVTRYYRRAVTIVDADELAGAMTEQLASLFDEKPAGQGRGATRGARKRA</sequence>
<feature type="domain" description="VWFA" evidence="3">
    <location>
        <begin position="407"/>
        <end position="610"/>
    </location>
</feature>
<evidence type="ECO:0000256" key="1">
    <source>
        <dbReference type="NCBIfam" id="TIGR01651"/>
    </source>
</evidence>
<dbReference type="InterPro" id="IPR025861">
    <property type="entry name" value="CobT_VWA_dom"/>
</dbReference>
<dbReference type="Proteomes" id="UP000332515">
    <property type="component" value="Unassembled WGS sequence"/>
</dbReference>
<evidence type="ECO:0000256" key="2">
    <source>
        <dbReference type="SAM" id="MobiDB-lite"/>
    </source>
</evidence>
<dbReference type="SMART" id="SM00327">
    <property type="entry name" value="VWA"/>
    <property type="match status" value="1"/>
</dbReference>
<dbReference type="InterPro" id="IPR002035">
    <property type="entry name" value="VWF_A"/>
</dbReference>
<dbReference type="InterPro" id="IPR006538">
    <property type="entry name" value="CobT"/>
</dbReference>
<keyword evidence="4" id="KW-0436">Ligase</keyword>
<proteinExistence type="predicted"/>
<dbReference type="RefSeq" id="WP_153480766.1">
    <property type="nucleotide sequence ID" value="NZ_VWNA01000001.1"/>
</dbReference>
<accession>A0A6A7Y4L7</accession>
<feature type="region of interest" description="Disordered" evidence="2">
    <location>
        <begin position="213"/>
        <end position="303"/>
    </location>
</feature>
<dbReference type="CDD" id="cd01454">
    <property type="entry name" value="vWA_norD_type"/>
    <property type="match status" value="1"/>
</dbReference>
<comment type="caution">
    <text evidence="4">The sequence shown here is derived from an EMBL/GenBank/DDBJ whole genome shotgun (WGS) entry which is preliminary data.</text>
</comment>
<feature type="compositionally biased region" description="Acidic residues" evidence="2">
    <location>
        <begin position="235"/>
        <end position="286"/>
    </location>
</feature>
<dbReference type="Gene3D" id="3.40.50.410">
    <property type="entry name" value="von Willebrand factor, type A domain"/>
    <property type="match status" value="1"/>
</dbReference>
<dbReference type="PIRSF" id="PIRSF031715">
    <property type="entry name" value="Cob_chel_CobT"/>
    <property type="match status" value="1"/>
</dbReference>
<dbReference type="PROSITE" id="PS50234">
    <property type="entry name" value="VWFA"/>
    <property type="match status" value="1"/>
</dbReference>
<reference evidence="4 5" key="1">
    <citation type="submission" date="2019-09" db="EMBL/GenBank/DDBJ databases">
        <title>Segnochrobactrum spirostomi gen. nov., sp. nov., isolated from the ciliate Spirostomum cf. yagiui and description of a novel family, Segnochrobactraceae fam. nov. within the order Rhizobiales of the class Alphaproteobacteria.</title>
        <authorList>
            <person name="Akter S."/>
            <person name="Shazib S.U.A."/>
            <person name="Shin M.K."/>
        </authorList>
    </citation>
    <scope>NUCLEOTIDE SEQUENCE [LARGE SCALE GENOMIC DNA]</scope>
    <source>
        <strain evidence="4 5">Sp-1</strain>
    </source>
</reference>